<keyword evidence="5" id="KW-0808">Transferase</keyword>
<dbReference type="PANTHER" id="PTHR43416">
    <property type="entry name" value="DIHYDROLIPOYLLYSINE-RESIDUE SUCCINYLTRANSFERASE COMPONENT OF 2-OXOGLUTARATE DEHYDROGENASE COMPLEX, MITOCHONDRIAL-RELATED"/>
    <property type="match status" value="1"/>
</dbReference>
<evidence type="ECO:0000313" key="6">
    <source>
        <dbReference type="Proteomes" id="UP000266152"/>
    </source>
</evidence>
<feature type="compositionally biased region" description="Polar residues" evidence="3">
    <location>
        <begin position="186"/>
        <end position="223"/>
    </location>
</feature>
<comment type="caution">
    <text evidence="5">The sequence shown here is derived from an EMBL/GenBank/DDBJ whole genome shotgun (WGS) entry which is preliminary data.</text>
</comment>
<dbReference type="PANTHER" id="PTHR43416:SF5">
    <property type="entry name" value="DIHYDROLIPOYLLYSINE-RESIDUE SUCCINYLTRANSFERASE COMPONENT OF 2-OXOGLUTARATE DEHYDROGENASE COMPLEX, MITOCHONDRIAL"/>
    <property type="match status" value="1"/>
</dbReference>
<dbReference type="Pfam" id="PF00364">
    <property type="entry name" value="Biotin_lipoyl"/>
    <property type="match status" value="1"/>
</dbReference>
<dbReference type="AlphaFoldDB" id="A0A395RRL0"/>
<dbReference type="InterPro" id="IPR050537">
    <property type="entry name" value="2-oxoacid_dehydrogenase"/>
</dbReference>
<accession>A0A395RRL0</accession>
<dbReference type="STRING" id="5514.A0A395RRL0"/>
<dbReference type="GO" id="GO:0006099">
    <property type="term" value="P:tricarboxylic acid cycle"/>
    <property type="evidence" value="ECO:0007669"/>
    <property type="project" value="TreeGrafter"/>
</dbReference>
<keyword evidence="6" id="KW-1185">Reference proteome</keyword>
<keyword evidence="2" id="KW-0450">Lipoyl</keyword>
<protein>
    <submittedName>
        <fullName evidence="5">Dihydrolipoamide succinyltransferase</fullName>
    </submittedName>
</protein>
<evidence type="ECO:0000313" key="5">
    <source>
        <dbReference type="EMBL" id="RGP62703.1"/>
    </source>
</evidence>
<dbReference type="GO" id="GO:0005739">
    <property type="term" value="C:mitochondrion"/>
    <property type="evidence" value="ECO:0007669"/>
    <property type="project" value="TreeGrafter"/>
</dbReference>
<comment type="similarity">
    <text evidence="1">Belongs to the 2-oxoacid dehydrogenase family.</text>
</comment>
<dbReference type="InterPro" id="IPR011053">
    <property type="entry name" value="Single_hybrid_motif"/>
</dbReference>
<organism evidence="5 6">
    <name type="scientific">Fusarium sporotrichioides</name>
    <dbReference type="NCBI Taxonomy" id="5514"/>
    <lineage>
        <taxon>Eukaryota</taxon>
        <taxon>Fungi</taxon>
        <taxon>Dikarya</taxon>
        <taxon>Ascomycota</taxon>
        <taxon>Pezizomycotina</taxon>
        <taxon>Sordariomycetes</taxon>
        <taxon>Hypocreomycetidae</taxon>
        <taxon>Hypocreales</taxon>
        <taxon>Nectriaceae</taxon>
        <taxon>Fusarium</taxon>
    </lineage>
</organism>
<sequence>MAEMALLKLRPLSLVAQHFQLPSRTLTQWRLSDRNIPSPSRLSCCHFSGTPPSYPDLVVKVPPMAESISEGILAAFHKQVGDRIGADEELASIETDKIDVAVNVAEEEVITELFAQEEDVVTIGQQIARIETGPIDTMPREPRKQSSMEAKEDVTDHTQRVPAGGKGPTGRENTLERPTRAELQVTLLTDTQPDGFEQTSSSKYGHNQRPSCRNKWQSGDPTS</sequence>
<evidence type="ECO:0000259" key="4">
    <source>
        <dbReference type="PROSITE" id="PS50968"/>
    </source>
</evidence>
<dbReference type="Gene3D" id="2.40.50.100">
    <property type="match status" value="1"/>
</dbReference>
<dbReference type="Proteomes" id="UP000266152">
    <property type="component" value="Unassembled WGS sequence"/>
</dbReference>
<evidence type="ECO:0000256" key="1">
    <source>
        <dbReference type="ARBA" id="ARBA00007317"/>
    </source>
</evidence>
<dbReference type="GO" id="GO:0004149">
    <property type="term" value="F:dihydrolipoyllysine-residue succinyltransferase activity"/>
    <property type="evidence" value="ECO:0007669"/>
    <property type="project" value="TreeGrafter"/>
</dbReference>
<feature type="region of interest" description="Disordered" evidence="3">
    <location>
        <begin position="132"/>
        <end position="223"/>
    </location>
</feature>
<name>A0A395RRL0_FUSSP</name>
<reference evidence="5 6" key="1">
    <citation type="journal article" date="2018" name="PLoS Pathog.">
        <title>Evolution of structural diversity of trichothecenes, a family of toxins produced by plant pathogenic and entomopathogenic fungi.</title>
        <authorList>
            <person name="Proctor R.H."/>
            <person name="McCormick S.P."/>
            <person name="Kim H.S."/>
            <person name="Cardoza R.E."/>
            <person name="Stanley A.M."/>
            <person name="Lindo L."/>
            <person name="Kelly A."/>
            <person name="Brown D.W."/>
            <person name="Lee T."/>
            <person name="Vaughan M.M."/>
            <person name="Alexander N.J."/>
            <person name="Busman M."/>
            <person name="Gutierrez S."/>
        </authorList>
    </citation>
    <scope>NUCLEOTIDE SEQUENCE [LARGE SCALE GENOMIC DNA]</scope>
    <source>
        <strain evidence="5 6">NRRL 3299</strain>
    </source>
</reference>
<gene>
    <name evidence="5" type="ORF">FSPOR_9090</name>
</gene>
<feature type="compositionally biased region" description="Basic and acidic residues" evidence="3">
    <location>
        <begin position="138"/>
        <end position="159"/>
    </location>
</feature>
<dbReference type="InterPro" id="IPR000089">
    <property type="entry name" value="Biotin_lipoyl"/>
</dbReference>
<evidence type="ECO:0000256" key="3">
    <source>
        <dbReference type="SAM" id="MobiDB-lite"/>
    </source>
</evidence>
<dbReference type="EMBL" id="PXOF01000143">
    <property type="protein sequence ID" value="RGP62703.1"/>
    <property type="molecule type" value="Genomic_DNA"/>
</dbReference>
<dbReference type="PROSITE" id="PS50968">
    <property type="entry name" value="BIOTINYL_LIPOYL"/>
    <property type="match status" value="1"/>
</dbReference>
<dbReference type="SUPFAM" id="SSF51230">
    <property type="entry name" value="Single hybrid motif"/>
    <property type="match status" value="1"/>
</dbReference>
<evidence type="ECO:0000256" key="2">
    <source>
        <dbReference type="ARBA" id="ARBA00022823"/>
    </source>
</evidence>
<proteinExistence type="inferred from homology"/>
<dbReference type="CDD" id="cd06849">
    <property type="entry name" value="lipoyl_domain"/>
    <property type="match status" value="1"/>
</dbReference>
<feature type="domain" description="Lipoyl-binding" evidence="4">
    <location>
        <begin position="56"/>
        <end position="131"/>
    </location>
</feature>